<dbReference type="EMBL" id="CP002116">
    <property type="protein sequence ID" value="ADK80895.1"/>
    <property type="molecule type" value="Genomic_DNA"/>
</dbReference>
<evidence type="ECO:0000313" key="2">
    <source>
        <dbReference type="EMBL" id="ADK80895.1"/>
    </source>
</evidence>
<proteinExistence type="predicted"/>
<accession>E1R175</accession>
<dbReference type="NCBIfam" id="NF047619">
    <property type="entry name" value="NADase_discoid"/>
    <property type="match status" value="1"/>
</dbReference>
<sequence length="318" mass="37188">MVKVLRALILLILLQLFRFPLCAEDWMSEVYNSFVDPKTIDMGCIEDVLFSRDGKNILMEYHYNGVTEKTEIFPIESMMLDEETGFIEFAIEGSMMYVILGNEYILVFDKDMSTGEYASVNGFEIGMVRENRIHRWRENYEDSLQYYAPPYLDRSSYSISKKSITTSGSYSEVLGGQRVNYDGKYIFDFMLFGHPYYKTYYNPIAYPWVEDSAGYGEWIEIDSEVPKEKFYVLNGFVDPTRPHLYRLNSRVKRASVIGTTEEGEEIEQEIQFEDFVYFKTIVFPKPVKTMRLIIRSVYPGAKWKDTAISALMLPVDWE</sequence>
<gene>
    <name evidence="2" type="ordered locus">Spirs_1769</name>
</gene>
<evidence type="ECO:0000313" key="3">
    <source>
        <dbReference type="Proteomes" id="UP000002318"/>
    </source>
</evidence>
<protein>
    <recommendedName>
        <fullName evidence="1">NAD glycohydrolase translocation F5/8 type C domain-containing protein</fullName>
    </recommendedName>
</protein>
<dbReference type="RefSeq" id="WP_013254359.1">
    <property type="nucleotide sequence ID" value="NC_014364.1"/>
</dbReference>
<dbReference type="OrthoDB" id="370758at2"/>
<dbReference type="KEGG" id="ssm:Spirs_1769"/>
<dbReference type="InterPro" id="IPR057561">
    <property type="entry name" value="NADase_transloc"/>
</dbReference>
<dbReference type="Proteomes" id="UP000002318">
    <property type="component" value="Chromosome"/>
</dbReference>
<dbReference type="STRING" id="573413.Spirs_1769"/>
<dbReference type="eggNOG" id="ENOG5033YV7">
    <property type="taxonomic scope" value="Bacteria"/>
</dbReference>
<organism evidence="2 3">
    <name type="scientific">Sediminispirochaeta smaragdinae (strain DSM 11293 / JCM 15392 / SEBR 4228)</name>
    <name type="common">Spirochaeta smaragdinae</name>
    <dbReference type="NCBI Taxonomy" id="573413"/>
    <lineage>
        <taxon>Bacteria</taxon>
        <taxon>Pseudomonadati</taxon>
        <taxon>Spirochaetota</taxon>
        <taxon>Spirochaetia</taxon>
        <taxon>Spirochaetales</taxon>
        <taxon>Spirochaetaceae</taxon>
        <taxon>Sediminispirochaeta</taxon>
    </lineage>
</organism>
<feature type="domain" description="NAD glycohydrolase translocation F5/8 type C" evidence="1">
    <location>
        <begin position="207"/>
        <end position="312"/>
    </location>
</feature>
<evidence type="ECO:0000259" key="1">
    <source>
        <dbReference type="Pfam" id="PF25302"/>
    </source>
</evidence>
<reference evidence="2 3" key="1">
    <citation type="journal article" date="2010" name="Stand. Genomic Sci.">
        <title>Complete genome sequence of Spirochaeta smaragdinae type strain (SEBR 4228).</title>
        <authorList>
            <person name="Mavromatis K."/>
            <person name="Yasawong M."/>
            <person name="Chertkov O."/>
            <person name="Lapidus A."/>
            <person name="Lucas S."/>
            <person name="Nolan M."/>
            <person name="Del Rio T.G."/>
            <person name="Tice H."/>
            <person name="Cheng J.F."/>
            <person name="Pitluck S."/>
            <person name="Liolios K."/>
            <person name="Ivanova N."/>
            <person name="Tapia R."/>
            <person name="Han C."/>
            <person name="Bruce D."/>
            <person name="Goodwin L."/>
            <person name="Pati A."/>
            <person name="Chen A."/>
            <person name="Palaniappan K."/>
            <person name="Land M."/>
            <person name="Hauser L."/>
            <person name="Chang Y.J."/>
            <person name="Jeffries C.D."/>
            <person name="Detter J.C."/>
            <person name="Rohde M."/>
            <person name="Brambilla E."/>
            <person name="Spring S."/>
            <person name="Goker M."/>
            <person name="Sikorski J."/>
            <person name="Woyke T."/>
            <person name="Bristow J."/>
            <person name="Eisen J.A."/>
            <person name="Markowitz V."/>
            <person name="Hugenholtz P."/>
            <person name="Klenk H.P."/>
            <person name="Kyrpides N.C."/>
        </authorList>
    </citation>
    <scope>NUCLEOTIDE SEQUENCE [LARGE SCALE GENOMIC DNA]</scope>
    <source>
        <strain evidence="3">DSM 11293 / JCM 15392 / SEBR 4228</strain>
    </source>
</reference>
<keyword evidence="3" id="KW-1185">Reference proteome</keyword>
<dbReference type="HOGENOM" id="CLU_075809_0_0_12"/>
<name>E1R175_SEDSS</name>
<dbReference type="AlphaFoldDB" id="E1R175"/>
<dbReference type="Pfam" id="PF25302">
    <property type="entry name" value="NADase_transloc"/>
    <property type="match status" value="1"/>
</dbReference>